<organism evidence="7 8">
    <name type="scientific">Zhenhengia yiwuensis</name>
    <dbReference type="NCBI Taxonomy" id="2763666"/>
    <lineage>
        <taxon>Bacteria</taxon>
        <taxon>Bacillati</taxon>
        <taxon>Bacillota</taxon>
        <taxon>Clostridia</taxon>
        <taxon>Lachnospirales</taxon>
        <taxon>Lachnospiraceae</taxon>
        <taxon>Zhenhengia</taxon>
    </lineage>
</organism>
<dbReference type="InterPro" id="IPR002569">
    <property type="entry name" value="Met_Sox_Rdtase_MsrA_dom"/>
</dbReference>
<gene>
    <name evidence="5 7" type="primary">msrA</name>
    <name evidence="7" type="ORF">H8718_10025</name>
</gene>
<keyword evidence="8" id="KW-1185">Reference proteome</keyword>
<dbReference type="EC" id="1.8.4.11" evidence="5"/>
<comment type="catalytic activity">
    <reaction evidence="4 5">
        <text>[thioredoxin]-disulfide + L-methionine + H2O = L-methionine (S)-S-oxide + [thioredoxin]-dithiol</text>
        <dbReference type="Rhea" id="RHEA:19993"/>
        <dbReference type="Rhea" id="RHEA-COMP:10698"/>
        <dbReference type="Rhea" id="RHEA-COMP:10700"/>
        <dbReference type="ChEBI" id="CHEBI:15377"/>
        <dbReference type="ChEBI" id="CHEBI:29950"/>
        <dbReference type="ChEBI" id="CHEBI:50058"/>
        <dbReference type="ChEBI" id="CHEBI:57844"/>
        <dbReference type="ChEBI" id="CHEBI:58772"/>
        <dbReference type="EC" id="1.8.4.11"/>
    </reaction>
</comment>
<dbReference type="SUPFAM" id="SSF55068">
    <property type="entry name" value="Peptide methionine sulfoxide reductase"/>
    <property type="match status" value="1"/>
</dbReference>
<sequence>MGKLQKAIFAGGCFWCMIKPFDKYEGVKSVLSGYTGGYVENPTYEQIKTQTTGHREAVEITFDEDKISFEMLVDIFFKVIDPTDEAGQFIDRGESYTTAVFYQDENQRDIVERYIKELDASGKFSKPVVTKVLPAMPFYLAEEYHQDYYKKNPDAYQKEYIESGRADFIKQTWTD</sequence>
<name>A0A926IEF1_9FIRM</name>
<evidence type="ECO:0000256" key="4">
    <source>
        <dbReference type="ARBA" id="ARBA00048782"/>
    </source>
</evidence>
<comment type="catalytic activity">
    <reaction evidence="3 5">
        <text>L-methionyl-[protein] + [thioredoxin]-disulfide + H2O = L-methionyl-(S)-S-oxide-[protein] + [thioredoxin]-dithiol</text>
        <dbReference type="Rhea" id="RHEA:14217"/>
        <dbReference type="Rhea" id="RHEA-COMP:10698"/>
        <dbReference type="Rhea" id="RHEA-COMP:10700"/>
        <dbReference type="Rhea" id="RHEA-COMP:12313"/>
        <dbReference type="Rhea" id="RHEA-COMP:12315"/>
        <dbReference type="ChEBI" id="CHEBI:15377"/>
        <dbReference type="ChEBI" id="CHEBI:16044"/>
        <dbReference type="ChEBI" id="CHEBI:29950"/>
        <dbReference type="ChEBI" id="CHEBI:44120"/>
        <dbReference type="ChEBI" id="CHEBI:50058"/>
        <dbReference type="EC" id="1.8.4.11"/>
    </reaction>
</comment>
<dbReference type="PANTHER" id="PTHR43774:SF1">
    <property type="entry name" value="PEPTIDE METHIONINE SULFOXIDE REDUCTASE MSRA 2"/>
    <property type="match status" value="1"/>
</dbReference>
<comment type="caution">
    <text evidence="7">The sequence shown here is derived from an EMBL/GenBank/DDBJ whole genome shotgun (WGS) entry which is preliminary data.</text>
</comment>
<dbReference type="AlphaFoldDB" id="A0A926IEF1"/>
<keyword evidence="2 5" id="KW-0560">Oxidoreductase</keyword>
<evidence type="ECO:0000313" key="7">
    <source>
        <dbReference type="EMBL" id="MBC8579864.1"/>
    </source>
</evidence>
<feature type="active site" evidence="5">
    <location>
        <position position="13"/>
    </location>
</feature>
<evidence type="ECO:0000256" key="3">
    <source>
        <dbReference type="ARBA" id="ARBA00047806"/>
    </source>
</evidence>
<accession>A0A926IEF1</accession>
<dbReference type="EMBL" id="JACRSY010000014">
    <property type="protein sequence ID" value="MBC8579864.1"/>
    <property type="molecule type" value="Genomic_DNA"/>
</dbReference>
<dbReference type="PANTHER" id="PTHR43774">
    <property type="entry name" value="PEPTIDE METHIONINE SULFOXIDE REDUCTASE"/>
    <property type="match status" value="1"/>
</dbReference>
<dbReference type="GO" id="GO:0008113">
    <property type="term" value="F:peptide-methionine (S)-S-oxide reductase activity"/>
    <property type="evidence" value="ECO:0007669"/>
    <property type="project" value="UniProtKB-UniRule"/>
</dbReference>
<dbReference type="RefSeq" id="WP_249332773.1">
    <property type="nucleotide sequence ID" value="NZ_JACRSY010000014.1"/>
</dbReference>
<dbReference type="InterPro" id="IPR036509">
    <property type="entry name" value="Met_Sox_Rdtase_MsrA_sf"/>
</dbReference>
<feature type="domain" description="Peptide methionine sulphoxide reductase MsrA" evidence="6">
    <location>
        <begin position="6"/>
        <end position="157"/>
    </location>
</feature>
<dbReference type="Proteomes" id="UP000655830">
    <property type="component" value="Unassembled WGS sequence"/>
</dbReference>
<evidence type="ECO:0000256" key="1">
    <source>
        <dbReference type="ARBA" id="ARBA00005591"/>
    </source>
</evidence>
<dbReference type="NCBIfam" id="TIGR00401">
    <property type="entry name" value="msrA"/>
    <property type="match status" value="1"/>
</dbReference>
<evidence type="ECO:0000313" key="8">
    <source>
        <dbReference type="Proteomes" id="UP000655830"/>
    </source>
</evidence>
<reference evidence="7" key="1">
    <citation type="submission" date="2020-08" db="EMBL/GenBank/DDBJ databases">
        <title>Genome public.</title>
        <authorList>
            <person name="Liu C."/>
            <person name="Sun Q."/>
        </authorList>
    </citation>
    <scope>NUCLEOTIDE SEQUENCE</scope>
    <source>
        <strain evidence="7">NSJ-12</strain>
    </source>
</reference>
<dbReference type="HAMAP" id="MF_01401">
    <property type="entry name" value="MsrA"/>
    <property type="match status" value="1"/>
</dbReference>
<protein>
    <recommendedName>
        <fullName evidence="5">Peptide methionine sulfoxide reductase MsrA</fullName>
        <shortName evidence="5">Protein-methionine-S-oxide reductase</shortName>
        <ecNumber evidence="5">1.8.4.11</ecNumber>
    </recommendedName>
    <alternativeName>
        <fullName evidence="5">Peptide-methionine (S)-S-oxide reductase</fullName>
        <shortName evidence="5">Peptide Met(O) reductase</shortName>
    </alternativeName>
</protein>
<evidence type="ECO:0000256" key="2">
    <source>
        <dbReference type="ARBA" id="ARBA00023002"/>
    </source>
</evidence>
<evidence type="ECO:0000259" key="6">
    <source>
        <dbReference type="Pfam" id="PF01625"/>
    </source>
</evidence>
<dbReference type="Gene3D" id="3.30.1060.10">
    <property type="entry name" value="Peptide methionine sulphoxide reductase MsrA"/>
    <property type="match status" value="1"/>
</dbReference>
<evidence type="ECO:0000256" key="5">
    <source>
        <dbReference type="HAMAP-Rule" id="MF_01401"/>
    </source>
</evidence>
<dbReference type="Pfam" id="PF01625">
    <property type="entry name" value="PMSR"/>
    <property type="match status" value="1"/>
</dbReference>
<comment type="function">
    <text evidence="5">Has an important function as a repair enzyme for proteins that have been inactivated by oxidation. Catalyzes the reversible oxidation-reduction of methionine sulfoxide in proteins to methionine.</text>
</comment>
<proteinExistence type="inferred from homology"/>
<comment type="similarity">
    <text evidence="1 5">Belongs to the MsrA Met sulfoxide reductase family.</text>
</comment>